<name>A0ACB9GEU3_CICIN</name>
<proteinExistence type="predicted"/>
<evidence type="ECO:0000313" key="2">
    <source>
        <dbReference type="Proteomes" id="UP001055811"/>
    </source>
</evidence>
<reference evidence="1 2" key="2">
    <citation type="journal article" date="2022" name="Mol. Ecol. Resour.">
        <title>The genomes of chicory, endive, great burdock and yacon provide insights into Asteraceae paleo-polyploidization history and plant inulin production.</title>
        <authorList>
            <person name="Fan W."/>
            <person name="Wang S."/>
            <person name="Wang H."/>
            <person name="Wang A."/>
            <person name="Jiang F."/>
            <person name="Liu H."/>
            <person name="Zhao H."/>
            <person name="Xu D."/>
            <person name="Zhang Y."/>
        </authorList>
    </citation>
    <scope>NUCLEOTIDE SEQUENCE [LARGE SCALE GENOMIC DNA]</scope>
    <source>
        <strain evidence="2">cv. Punajuju</strain>
        <tissue evidence="1">Leaves</tissue>
    </source>
</reference>
<organism evidence="1 2">
    <name type="scientific">Cichorium intybus</name>
    <name type="common">Chicory</name>
    <dbReference type="NCBI Taxonomy" id="13427"/>
    <lineage>
        <taxon>Eukaryota</taxon>
        <taxon>Viridiplantae</taxon>
        <taxon>Streptophyta</taxon>
        <taxon>Embryophyta</taxon>
        <taxon>Tracheophyta</taxon>
        <taxon>Spermatophyta</taxon>
        <taxon>Magnoliopsida</taxon>
        <taxon>eudicotyledons</taxon>
        <taxon>Gunneridae</taxon>
        <taxon>Pentapetalae</taxon>
        <taxon>asterids</taxon>
        <taxon>campanulids</taxon>
        <taxon>Asterales</taxon>
        <taxon>Asteraceae</taxon>
        <taxon>Cichorioideae</taxon>
        <taxon>Cichorieae</taxon>
        <taxon>Cichoriinae</taxon>
        <taxon>Cichorium</taxon>
    </lineage>
</organism>
<accession>A0ACB9GEU3</accession>
<evidence type="ECO:0000313" key="1">
    <source>
        <dbReference type="EMBL" id="KAI3781892.1"/>
    </source>
</evidence>
<reference evidence="2" key="1">
    <citation type="journal article" date="2022" name="Mol. Ecol. Resour.">
        <title>The genomes of chicory, endive, great burdock and yacon provide insights into Asteraceae palaeo-polyploidization history and plant inulin production.</title>
        <authorList>
            <person name="Fan W."/>
            <person name="Wang S."/>
            <person name="Wang H."/>
            <person name="Wang A."/>
            <person name="Jiang F."/>
            <person name="Liu H."/>
            <person name="Zhao H."/>
            <person name="Xu D."/>
            <person name="Zhang Y."/>
        </authorList>
    </citation>
    <scope>NUCLEOTIDE SEQUENCE [LARGE SCALE GENOMIC DNA]</scope>
    <source>
        <strain evidence="2">cv. Punajuju</strain>
    </source>
</reference>
<keyword evidence="2" id="KW-1185">Reference proteome</keyword>
<dbReference type="Proteomes" id="UP001055811">
    <property type="component" value="Linkage Group LG02"/>
</dbReference>
<dbReference type="EMBL" id="CM042010">
    <property type="protein sequence ID" value="KAI3781892.1"/>
    <property type="molecule type" value="Genomic_DNA"/>
</dbReference>
<comment type="caution">
    <text evidence="1">The sequence shown here is derived from an EMBL/GenBank/DDBJ whole genome shotgun (WGS) entry which is preliminary data.</text>
</comment>
<gene>
    <name evidence="1" type="ORF">L2E82_11920</name>
</gene>
<protein>
    <submittedName>
        <fullName evidence="1">Uncharacterized protein</fullName>
    </submittedName>
</protein>
<sequence length="66" mass="7357">MKKIHQSSTHLPYEAPLLFLSRNSYTLSAPNSSPATSFRGSLTHRRSTVSSSGFTNQPIEIVYPDF</sequence>